<dbReference type="PANTHER" id="PTHR13593">
    <property type="match status" value="1"/>
</dbReference>
<evidence type="ECO:0000313" key="3">
    <source>
        <dbReference type="Proteomes" id="UP000541558"/>
    </source>
</evidence>
<accession>A0A8H5F0E6</accession>
<dbReference type="SUPFAM" id="SSF51695">
    <property type="entry name" value="PLC-like phosphodiesterases"/>
    <property type="match status" value="1"/>
</dbReference>
<evidence type="ECO:0000313" key="2">
    <source>
        <dbReference type="EMBL" id="KAF5318942.1"/>
    </source>
</evidence>
<proteinExistence type="predicted"/>
<dbReference type="Proteomes" id="UP000541558">
    <property type="component" value="Unassembled WGS sequence"/>
</dbReference>
<dbReference type="GO" id="GO:0006629">
    <property type="term" value="P:lipid metabolic process"/>
    <property type="evidence" value="ECO:0007669"/>
    <property type="project" value="InterPro"/>
</dbReference>
<gene>
    <name evidence="2" type="ORF">D9611_013649</name>
</gene>
<dbReference type="Pfam" id="PF26146">
    <property type="entry name" value="PI-PLC_X"/>
    <property type="match status" value="1"/>
</dbReference>
<keyword evidence="3" id="KW-1185">Reference proteome</keyword>
<dbReference type="InterPro" id="IPR051057">
    <property type="entry name" value="PI-PLC_domain"/>
</dbReference>
<dbReference type="InterPro" id="IPR017946">
    <property type="entry name" value="PLC-like_Pdiesterase_TIM-brl"/>
</dbReference>
<sequence length="334" mass="37877">MNRLALFFGIFFAFMTTLRALAIPVPVHPRRMMKRHERALLVEREEDEMLCNGRAELCDRKYGNVTFLGAHDSFAHSPNPLALSRTQEVNITMQLDLGARLLQAQSHMNGGQLHFCHTSCGLFDGGLVEDYLRTVKTWMDKNPNEVITFIFTNPGNVSVTDVWKPLFEKTGMAELAYVPPSPVMSRDDWPTLREFITSGKRLIVFLDKGADNRAHPEEEYILPQFKMVWEDPYNPTDASFPCKVDRTQGPLPPTEQLNLINHNLNFDILPFFRPGFKFPDRLNSPRTNGMYSIYTHALNCAAIMANKNPNFVLTDFSNVGQAMAAVNFLNGFAA</sequence>
<dbReference type="Gene3D" id="3.20.20.190">
    <property type="entry name" value="Phosphatidylinositol (PI) phosphodiesterase"/>
    <property type="match status" value="1"/>
</dbReference>
<name>A0A8H5F0E6_9AGAR</name>
<feature type="chain" id="PRO_5034365545" description="PLC-like phosphodiesterase" evidence="1">
    <location>
        <begin position="23"/>
        <end position="334"/>
    </location>
</feature>
<evidence type="ECO:0008006" key="4">
    <source>
        <dbReference type="Google" id="ProtNLM"/>
    </source>
</evidence>
<dbReference type="AlphaFoldDB" id="A0A8H5F0E6"/>
<comment type="caution">
    <text evidence="2">The sequence shown here is derived from an EMBL/GenBank/DDBJ whole genome shotgun (WGS) entry which is preliminary data.</text>
</comment>
<dbReference type="PANTHER" id="PTHR13593:SF140">
    <property type="entry name" value="PLC-LIKE PHOSPHODIESTERASE"/>
    <property type="match status" value="1"/>
</dbReference>
<dbReference type="OrthoDB" id="7984201at2759"/>
<organism evidence="2 3">
    <name type="scientific">Ephemerocybe angulata</name>
    <dbReference type="NCBI Taxonomy" id="980116"/>
    <lineage>
        <taxon>Eukaryota</taxon>
        <taxon>Fungi</taxon>
        <taxon>Dikarya</taxon>
        <taxon>Basidiomycota</taxon>
        <taxon>Agaricomycotina</taxon>
        <taxon>Agaricomycetes</taxon>
        <taxon>Agaricomycetidae</taxon>
        <taxon>Agaricales</taxon>
        <taxon>Agaricineae</taxon>
        <taxon>Psathyrellaceae</taxon>
        <taxon>Ephemerocybe</taxon>
    </lineage>
</organism>
<keyword evidence="1" id="KW-0732">Signal</keyword>
<dbReference type="GO" id="GO:0008081">
    <property type="term" value="F:phosphoric diester hydrolase activity"/>
    <property type="evidence" value="ECO:0007669"/>
    <property type="project" value="InterPro"/>
</dbReference>
<feature type="signal peptide" evidence="1">
    <location>
        <begin position="1"/>
        <end position="22"/>
    </location>
</feature>
<protein>
    <recommendedName>
        <fullName evidence="4">PLC-like phosphodiesterase</fullName>
    </recommendedName>
</protein>
<dbReference type="EMBL" id="JAACJK010000176">
    <property type="protein sequence ID" value="KAF5318942.1"/>
    <property type="molecule type" value="Genomic_DNA"/>
</dbReference>
<reference evidence="2 3" key="1">
    <citation type="journal article" date="2020" name="ISME J.">
        <title>Uncovering the hidden diversity of litter-decomposition mechanisms in mushroom-forming fungi.</title>
        <authorList>
            <person name="Floudas D."/>
            <person name="Bentzer J."/>
            <person name="Ahren D."/>
            <person name="Johansson T."/>
            <person name="Persson P."/>
            <person name="Tunlid A."/>
        </authorList>
    </citation>
    <scope>NUCLEOTIDE SEQUENCE [LARGE SCALE GENOMIC DNA]</scope>
    <source>
        <strain evidence="2 3">CBS 175.51</strain>
    </source>
</reference>
<evidence type="ECO:0000256" key="1">
    <source>
        <dbReference type="SAM" id="SignalP"/>
    </source>
</evidence>